<gene>
    <name evidence="2" type="ORF">GQ43DRAFT_471683</name>
</gene>
<evidence type="ECO:0000313" key="2">
    <source>
        <dbReference type="EMBL" id="KAF2201541.1"/>
    </source>
</evidence>
<dbReference type="PANTHER" id="PTHR14614:SF109">
    <property type="entry name" value="RIBOSOMAL LYSINE N-METHYLTRANSFERASE 5"/>
    <property type="match status" value="1"/>
</dbReference>
<sequence>MRDISDILGAPVTDPDEEAFLVFSNSIPSHSLGFVDSKASVIDLTVAGRDLSIHQSQGLLTSNRKEGTTGAVVWKVTPLFAGWITSQNFLFGEGFLTSESIALELGTGVSGIVALTLSTKIQRYIATDQGYVIKLLKQNISENVRGALSSVTNSKRKQGTKPKRSREGVSEPSSNIDTLVLDWEVDSVRSLSDHLESQTGRSGVDVVIACDCIYNEALIDPFVSCCAEICALRTNQPDGKPTLCIVAQQLRSPEVFELWLRRFHRSFQVWRVPDHLLPSSLKEDSGFVIHVGIIR</sequence>
<dbReference type="EMBL" id="ML993971">
    <property type="protein sequence ID" value="KAF2201541.1"/>
    <property type="molecule type" value="Genomic_DNA"/>
</dbReference>
<feature type="region of interest" description="Disordered" evidence="1">
    <location>
        <begin position="150"/>
        <end position="173"/>
    </location>
</feature>
<evidence type="ECO:0000313" key="3">
    <source>
        <dbReference type="Proteomes" id="UP000799536"/>
    </source>
</evidence>
<proteinExistence type="predicted"/>
<dbReference type="GO" id="GO:0032991">
    <property type="term" value="C:protein-containing complex"/>
    <property type="evidence" value="ECO:0007669"/>
    <property type="project" value="TreeGrafter"/>
</dbReference>
<dbReference type="InterPro" id="IPR029063">
    <property type="entry name" value="SAM-dependent_MTases_sf"/>
</dbReference>
<protein>
    <recommendedName>
        <fullName evidence="4">Diaminohydroxyphosphoribosylamino-pyrimidine deaminase</fullName>
    </recommendedName>
</protein>
<name>A0A9P4JLC9_9PLEO</name>
<comment type="caution">
    <text evidence="2">The sequence shown here is derived from an EMBL/GenBank/DDBJ whole genome shotgun (WGS) entry which is preliminary data.</text>
</comment>
<accession>A0A9P4JLC9</accession>
<organism evidence="2 3">
    <name type="scientific">Delitschia confertaspora ATCC 74209</name>
    <dbReference type="NCBI Taxonomy" id="1513339"/>
    <lineage>
        <taxon>Eukaryota</taxon>
        <taxon>Fungi</taxon>
        <taxon>Dikarya</taxon>
        <taxon>Ascomycota</taxon>
        <taxon>Pezizomycotina</taxon>
        <taxon>Dothideomycetes</taxon>
        <taxon>Pleosporomycetidae</taxon>
        <taxon>Pleosporales</taxon>
        <taxon>Delitschiaceae</taxon>
        <taxon>Delitschia</taxon>
    </lineage>
</organism>
<dbReference type="Gene3D" id="3.40.50.150">
    <property type="entry name" value="Vaccinia Virus protein VP39"/>
    <property type="match status" value="1"/>
</dbReference>
<evidence type="ECO:0000256" key="1">
    <source>
        <dbReference type="SAM" id="MobiDB-lite"/>
    </source>
</evidence>
<dbReference type="AlphaFoldDB" id="A0A9P4JLC9"/>
<dbReference type="GO" id="GO:0008757">
    <property type="term" value="F:S-adenosylmethionine-dependent methyltransferase activity"/>
    <property type="evidence" value="ECO:0007669"/>
    <property type="project" value="UniProtKB-ARBA"/>
</dbReference>
<dbReference type="Proteomes" id="UP000799536">
    <property type="component" value="Unassembled WGS sequence"/>
</dbReference>
<feature type="compositionally biased region" description="Basic residues" evidence="1">
    <location>
        <begin position="154"/>
        <end position="164"/>
    </location>
</feature>
<evidence type="ECO:0008006" key="4">
    <source>
        <dbReference type="Google" id="ProtNLM"/>
    </source>
</evidence>
<dbReference type="PANTHER" id="PTHR14614">
    <property type="entry name" value="HEPATOCELLULAR CARCINOMA-ASSOCIATED ANTIGEN"/>
    <property type="match status" value="1"/>
</dbReference>
<keyword evidence="3" id="KW-1185">Reference proteome</keyword>
<dbReference type="GO" id="GO:0005829">
    <property type="term" value="C:cytosol"/>
    <property type="evidence" value="ECO:0007669"/>
    <property type="project" value="TreeGrafter"/>
</dbReference>
<reference evidence="2" key="1">
    <citation type="journal article" date="2020" name="Stud. Mycol.">
        <title>101 Dothideomycetes genomes: a test case for predicting lifestyles and emergence of pathogens.</title>
        <authorList>
            <person name="Haridas S."/>
            <person name="Albert R."/>
            <person name="Binder M."/>
            <person name="Bloem J."/>
            <person name="Labutti K."/>
            <person name="Salamov A."/>
            <person name="Andreopoulos B."/>
            <person name="Baker S."/>
            <person name="Barry K."/>
            <person name="Bills G."/>
            <person name="Bluhm B."/>
            <person name="Cannon C."/>
            <person name="Castanera R."/>
            <person name="Culley D."/>
            <person name="Daum C."/>
            <person name="Ezra D."/>
            <person name="Gonzalez J."/>
            <person name="Henrissat B."/>
            <person name="Kuo A."/>
            <person name="Liang C."/>
            <person name="Lipzen A."/>
            <person name="Lutzoni F."/>
            <person name="Magnuson J."/>
            <person name="Mondo S."/>
            <person name="Nolan M."/>
            <person name="Ohm R."/>
            <person name="Pangilinan J."/>
            <person name="Park H.-J."/>
            <person name="Ramirez L."/>
            <person name="Alfaro M."/>
            <person name="Sun H."/>
            <person name="Tritt A."/>
            <person name="Yoshinaga Y."/>
            <person name="Zwiers L.-H."/>
            <person name="Turgeon B."/>
            <person name="Goodwin S."/>
            <person name="Spatafora J."/>
            <person name="Crous P."/>
            <person name="Grigoriev I."/>
        </authorList>
    </citation>
    <scope>NUCLEOTIDE SEQUENCE</scope>
    <source>
        <strain evidence="2">ATCC 74209</strain>
    </source>
</reference>
<dbReference type="OrthoDB" id="2529286at2759"/>
<dbReference type="InterPro" id="IPR019410">
    <property type="entry name" value="Methyltransf_16"/>
</dbReference>
<dbReference type="Pfam" id="PF10294">
    <property type="entry name" value="Methyltransf_16"/>
    <property type="match status" value="1"/>
</dbReference>